<dbReference type="AlphaFoldDB" id="A0A9D4K0U5"/>
<gene>
    <name evidence="1" type="ORF">DPMN_105331</name>
</gene>
<sequence length="79" mass="8634">MWECLPRSAEGPLPVTEPPQLTRMYGHVVPLKLKSSASPVTNGRENVTDVRPFVTLPAITLTSCEASTIGCEYDVMCLQ</sequence>
<protein>
    <submittedName>
        <fullName evidence="1">Uncharacterized protein</fullName>
    </submittedName>
</protein>
<accession>A0A9D4K0U5</accession>
<evidence type="ECO:0000313" key="1">
    <source>
        <dbReference type="EMBL" id="KAH3832055.1"/>
    </source>
</evidence>
<reference evidence="1" key="2">
    <citation type="submission" date="2020-11" db="EMBL/GenBank/DDBJ databases">
        <authorList>
            <person name="McCartney M.A."/>
            <person name="Auch B."/>
            <person name="Kono T."/>
            <person name="Mallez S."/>
            <person name="Becker A."/>
            <person name="Gohl D.M."/>
            <person name="Silverstein K.A.T."/>
            <person name="Koren S."/>
            <person name="Bechman K.B."/>
            <person name="Herman A."/>
            <person name="Abrahante J.E."/>
            <person name="Garbe J."/>
        </authorList>
    </citation>
    <scope>NUCLEOTIDE SEQUENCE</scope>
    <source>
        <strain evidence="1">Duluth1</strain>
        <tissue evidence="1">Whole animal</tissue>
    </source>
</reference>
<organism evidence="1 2">
    <name type="scientific">Dreissena polymorpha</name>
    <name type="common">Zebra mussel</name>
    <name type="synonym">Mytilus polymorpha</name>
    <dbReference type="NCBI Taxonomy" id="45954"/>
    <lineage>
        <taxon>Eukaryota</taxon>
        <taxon>Metazoa</taxon>
        <taxon>Spiralia</taxon>
        <taxon>Lophotrochozoa</taxon>
        <taxon>Mollusca</taxon>
        <taxon>Bivalvia</taxon>
        <taxon>Autobranchia</taxon>
        <taxon>Heteroconchia</taxon>
        <taxon>Euheterodonta</taxon>
        <taxon>Imparidentia</taxon>
        <taxon>Neoheterodontei</taxon>
        <taxon>Myida</taxon>
        <taxon>Dreissenoidea</taxon>
        <taxon>Dreissenidae</taxon>
        <taxon>Dreissena</taxon>
    </lineage>
</organism>
<dbReference type="EMBL" id="JAIWYP010000004">
    <property type="protein sequence ID" value="KAH3832055.1"/>
    <property type="molecule type" value="Genomic_DNA"/>
</dbReference>
<evidence type="ECO:0000313" key="2">
    <source>
        <dbReference type="Proteomes" id="UP000828390"/>
    </source>
</evidence>
<comment type="caution">
    <text evidence="1">The sequence shown here is derived from an EMBL/GenBank/DDBJ whole genome shotgun (WGS) entry which is preliminary data.</text>
</comment>
<reference evidence="1" key="1">
    <citation type="journal article" date="2019" name="bioRxiv">
        <title>The Genome of the Zebra Mussel, Dreissena polymorpha: A Resource for Invasive Species Research.</title>
        <authorList>
            <person name="McCartney M.A."/>
            <person name="Auch B."/>
            <person name="Kono T."/>
            <person name="Mallez S."/>
            <person name="Zhang Y."/>
            <person name="Obille A."/>
            <person name="Becker A."/>
            <person name="Abrahante J.E."/>
            <person name="Garbe J."/>
            <person name="Badalamenti J.P."/>
            <person name="Herman A."/>
            <person name="Mangelson H."/>
            <person name="Liachko I."/>
            <person name="Sullivan S."/>
            <person name="Sone E.D."/>
            <person name="Koren S."/>
            <person name="Silverstein K.A.T."/>
            <person name="Beckman K.B."/>
            <person name="Gohl D.M."/>
        </authorList>
    </citation>
    <scope>NUCLEOTIDE SEQUENCE</scope>
    <source>
        <strain evidence="1">Duluth1</strain>
        <tissue evidence="1">Whole animal</tissue>
    </source>
</reference>
<name>A0A9D4K0U5_DREPO</name>
<keyword evidence="2" id="KW-1185">Reference proteome</keyword>
<dbReference type="Proteomes" id="UP000828390">
    <property type="component" value="Unassembled WGS sequence"/>
</dbReference>
<proteinExistence type="predicted"/>